<gene>
    <name evidence="2" type="ORF">GGP41_000174</name>
</gene>
<feature type="region of interest" description="Disordered" evidence="1">
    <location>
        <begin position="321"/>
        <end position="350"/>
    </location>
</feature>
<comment type="caution">
    <text evidence="2">The sequence shown here is derived from an EMBL/GenBank/DDBJ whole genome shotgun (WGS) entry which is preliminary data.</text>
</comment>
<feature type="region of interest" description="Disordered" evidence="1">
    <location>
        <begin position="1760"/>
        <end position="1789"/>
    </location>
</feature>
<dbReference type="InterPro" id="IPR038765">
    <property type="entry name" value="Papain-like_cys_pep_sf"/>
</dbReference>
<dbReference type="EMBL" id="WNKQ01000013">
    <property type="protein sequence ID" value="KAF5847477.1"/>
    <property type="molecule type" value="Genomic_DNA"/>
</dbReference>
<dbReference type="Proteomes" id="UP000624244">
    <property type="component" value="Unassembled WGS sequence"/>
</dbReference>
<feature type="compositionally biased region" description="Basic and acidic residues" evidence="1">
    <location>
        <begin position="1760"/>
        <end position="1775"/>
    </location>
</feature>
<name>A0A8H5ZE00_COCSA</name>
<feature type="compositionally biased region" description="Basic residues" evidence="1">
    <location>
        <begin position="1"/>
        <end position="14"/>
    </location>
</feature>
<feature type="region of interest" description="Disordered" evidence="1">
    <location>
        <begin position="1819"/>
        <end position="1850"/>
    </location>
</feature>
<organism evidence="2 3">
    <name type="scientific">Cochliobolus sativus</name>
    <name type="common">Common root rot and spot blotch fungus</name>
    <name type="synonym">Bipolaris sorokiniana</name>
    <dbReference type="NCBI Taxonomy" id="45130"/>
    <lineage>
        <taxon>Eukaryota</taxon>
        <taxon>Fungi</taxon>
        <taxon>Dikarya</taxon>
        <taxon>Ascomycota</taxon>
        <taxon>Pezizomycotina</taxon>
        <taxon>Dothideomycetes</taxon>
        <taxon>Pleosporomycetidae</taxon>
        <taxon>Pleosporales</taxon>
        <taxon>Pleosporineae</taxon>
        <taxon>Pleosporaceae</taxon>
        <taxon>Bipolaris</taxon>
    </lineage>
</organism>
<accession>A0A8H5ZE00</accession>
<feature type="compositionally biased region" description="Acidic residues" evidence="1">
    <location>
        <begin position="321"/>
        <end position="344"/>
    </location>
</feature>
<reference evidence="2" key="1">
    <citation type="submission" date="2019-11" db="EMBL/GenBank/DDBJ databases">
        <title>Bipolaris sorokiniana Genome sequencing.</title>
        <authorList>
            <person name="Wang H."/>
        </authorList>
    </citation>
    <scope>NUCLEOTIDE SEQUENCE</scope>
</reference>
<feature type="region of interest" description="Disordered" evidence="1">
    <location>
        <begin position="1"/>
        <end position="27"/>
    </location>
</feature>
<evidence type="ECO:0000313" key="3">
    <source>
        <dbReference type="Proteomes" id="UP000624244"/>
    </source>
</evidence>
<protein>
    <recommendedName>
        <fullName evidence="4">Ubiquitin-like protease family profile domain-containing protein</fullName>
    </recommendedName>
</protein>
<evidence type="ECO:0008006" key="4">
    <source>
        <dbReference type="Google" id="ProtNLM"/>
    </source>
</evidence>
<evidence type="ECO:0000313" key="2">
    <source>
        <dbReference type="EMBL" id="KAF5847477.1"/>
    </source>
</evidence>
<evidence type="ECO:0000256" key="1">
    <source>
        <dbReference type="SAM" id="MobiDB-lite"/>
    </source>
</evidence>
<proteinExistence type="predicted"/>
<dbReference type="SUPFAM" id="SSF54001">
    <property type="entry name" value="Cysteine proteinases"/>
    <property type="match status" value="1"/>
</dbReference>
<sequence length="1850" mass="210555">MPPKRQGNRNKKGPVSKGPDLKKEPECVSRASIQVDWAIPKAKRKNDFDRKYLDDYAQPLYEREPDELRLTQAGLPEAQIRTPIYQKDGKDMVAGDANQSSAALRGLYNEIKRLSAKEPDGLHDIAALTGQFEEGDENAAVILSRAKNQEIFILHTERRLQVTVNDQTAHVDFIRRAPSSAENQRLGHFIDVPLGTSITVNGITYINQGSSSPRPFFIGPLEDFAVIELLSQPLFFFRHEGSLKYKATTRKAAQHEMDRRDRNGDVASKNVVIRWLPIGPPEDTSQEVGNEAETTESMSEMFQNLANEQIQHEVEEVEAAEEVQEVEQVEGVKEEEDEYSDAFTDDGRPIENPSGYFKTRLNQHLEDKVASLIPRVITSVNHRQPGNAGFSFMHNSTIFRPGRILLTALTQQSGRHLLLVAQIRQPDQRIRVRVLYPLFWRSSWSHRNKIHQNLRRWILASESSEQMTEHLLMDTEWVPCAQAATQEASSTYTVLNAWALAMGLEPNPAFTPDRQGYEAFFIQAEGMFHLALENALTWKLLLSFLRCTGFAKPVVTTEVNDDEDADLPAKDRRFDLRKRPFDILIADQTKADETFPAKKIETKQIPMQLEDGILHSEISSSNSLSNEELNELIPLVREGRWRLQDMAKQPNQNLSEDIEMSEEPSETLLPLGDSHVQPSQLDNFPVPAEFNPCEYLHEELNKLANGNQITQKDLPEALATDVSPLTKNEIRESIASVIRALNQRYPLGAGFATESSTTEVKSSITKNGDLISIYMLEATENHNLCILTQNPGANRNSDIVIDSAPWLTSKATRAEICTRLGSEKSITGPLKWVFAPQQVCEHHDGYHVVLNAWSILLNLPLNTEGFISSPAFIRDARNVIQAALRGEANWLLIWALLRCHEYVASTEAPGLGRRFARTIPESEQEAYEAFMRTKKGEIVGEGVNVYELFLTGSVQNHDDSFRWDRLDTEDRNTRISELERNGLFDSTLSRDEIRRRYASLSKPFSLCESLRDTLSKLLANEQIQKELKEFRSEDIIRTEKGEWIDDTESALAMSAVIMAINEMQSIEEGFSIVQSQFVQLCQALEGVDVENYMLNALHPGRPLLAPISFKSHIVLLLAQLDEQGRPTISFLDSLFYHYDAEDREKLFEIGWQVLRGSSWWQGVFANKNAFEKVKPKSATWVETARQPTANECGYFTILNAWGLVMGLELNQNVRLRWTDSFFQELQDVVHLVRLGHADWKLISAFLQCHDLVRDGIVPENRRFAKTHSTRIESRFDDDLATLLATEKLHWARQKYQTEALKRIRNVNRIPNMTGRPHNGKKAFPSDEWVDATKKYEYVPRLQRFDLLNINHKEKEIEAVFRNLAKTRVESCLKKLPPANSQSIASKQEALLQVIRDDTNLHYEGMDSNIQREPGEWIEETLDFYDQIRRTARLQQMLNNKGTVKPNDWQRLMDDSDLNLAVASVVEAIDNLQSRLHAASGSQRPFAGGFALTTSTTLQMALNGIESIPFSRPRMAWLIPLVATKNGLLEQLEVWAKTNGKKYKSPTGRAGGHGFLVVVQEAINNDSENPAETRFETHIFDSCLRIFNDVRDFFCVRVENAAASLKWSTHRNEFGAVQFDAEAFVHENLPQQTTGGFQCGHHVLINAWIIAMGLHFDPEAKYTSEIYKQLYTLAEAATAGILDWRTLVAWFFWHKLTIERNFDAVPENRRFRHTVVQRDERVLGDRIREQYAVEDARLEMHSLAQVPYDYSNNFVMIGGENSRENGGESIREHTEESSGEDSESMGSLFGLKRRVDDAEGDFLEKRRGIKRKRKRGLRFLDRYDEGEGKQNAGGQAGKKRRLLGHLTPLDV</sequence>